<keyword evidence="1" id="KW-0812">Transmembrane</keyword>
<gene>
    <name evidence="2" type="ORF">CVT25_008769</name>
</gene>
<keyword evidence="1" id="KW-0472">Membrane</keyword>
<feature type="transmembrane region" description="Helical" evidence="1">
    <location>
        <begin position="123"/>
        <end position="147"/>
    </location>
</feature>
<dbReference type="OrthoDB" id="3039026at2759"/>
<comment type="caution">
    <text evidence="2">The sequence shown here is derived from an EMBL/GenBank/DDBJ whole genome shotgun (WGS) entry which is preliminary data.</text>
</comment>
<dbReference type="Proteomes" id="UP000283269">
    <property type="component" value="Unassembled WGS sequence"/>
</dbReference>
<dbReference type="AlphaFoldDB" id="A0A409XN27"/>
<evidence type="ECO:0000313" key="3">
    <source>
        <dbReference type="Proteomes" id="UP000283269"/>
    </source>
</evidence>
<keyword evidence="1" id="KW-1133">Transmembrane helix</keyword>
<evidence type="ECO:0000256" key="1">
    <source>
        <dbReference type="SAM" id="Phobius"/>
    </source>
</evidence>
<feature type="transmembrane region" description="Helical" evidence="1">
    <location>
        <begin position="461"/>
        <end position="484"/>
    </location>
</feature>
<organism evidence="2 3">
    <name type="scientific">Psilocybe cyanescens</name>
    <dbReference type="NCBI Taxonomy" id="93625"/>
    <lineage>
        <taxon>Eukaryota</taxon>
        <taxon>Fungi</taxon>
        <taxon>Dikarya</taxon>
        <taxon>Basidiomycota</taxon>
        <taxon>Agaricomycotina</taxon>
        <taxon>Agaricomycetes</taxon>
        <taxon>Agaricomycetidae</taxon>
        <taxon>Agaricales</taxon>
        <taxon>Agaricineae</taxon>
        <taxon>Strophariaceae</taxon>
        <taxon>Psilocybe</taxon>
    </lineage>
</organism>
<dbReference type="EMBL" id="NHYD01001080">
    <property type="protein sequence ID" value="PPQ92144.1"/>
    <property type="molecule type" value="Genomic_DNA"/>
</dbReference>
<accession>A0A409XN27</accession>
<sequence>MLSGTIVAGRVLLPRIYKCPDGATCHHNFDPSGNIVPRLQTVITYWLQFGIFISGIGLSKLISYNSRLVLKKDEDTTVLAVERSISAADGDWIDTALQLRVIREHVPRRFIDRSKIPMVHGTSWLGILCFTQIAIGIFISFVVGFSIPDLQSTTTALVPFTYRSIFTLPRADTRFTSLDERIVGGVLHNWSVLPNTPRRIPTAFDGSLVVQDNRTILATNSRAGGPRITGSISCSKQGWNASILSLESDYFDDEPDVIPPGAKAYNISNNEFWVVAYSYVRLAGSAFDAEISDSIITRQYVWAGNTDNVVPNSTASHDGGIFYAACNHTTHMDEPPPPAAEPKVQVINPSQPVIFTVANDPFFEPCPSSDPLACVSWSVDRILMSWWEINFVDHDLIPFSCLNDMLAAYDGLSDTANCALNGDRWLSSLSTTLSALIFSAPLSGNAAQDLSVPTEAINKDWWWIQTILPGATFLLYLACLAYTWHLSMGRSTGGLQELDLAEIMLYQVALSPASENIRDTKLILK</sequence>
<dbReference type="InParanoid" id="A0A409XN27"/>
<feature type="transmembrane region" description="Helical" evidence="1">
    <location>
        <begin position="43"/>
        <end position="62"/>
    </location>
</feature>
<protein>
    <submittedName>
        <fullName evidence="2">Uncharacterized protein</fullName>
    </submittedName>
</protein>
<reference evidence="2 3" key="1">
    <citation type="journal article" date="2018" name="Evol. Lett.">
        <title>Horizontal gene cluster transfer increased hallucinogenic mushroom diversity.</title>
        <authorList>
            <person name="Reynolds H.T."/>
            <person name="Vijayakumar V."/>
            <person name="Gluck-Thaler E."/>
            <person name="Korotkin H.B."/>
            <person name="Matheny P.B."/>
            <person name="Slot J.C."/>
        </authorList>
    </citation>
    <scope>NUCLEOTIDE SEQUENCE [LARGE SCALE GENOMIC DNA]</scope>
    <source>
        <strain evidence="2 3">2631</strain>
    </source>
</reference>
<evidence type="ECO:0000313" key="2">
    <source>
        <dbReference type="EMBL" id="PPQ92144.1"/>
    </source>
</evidence>
<name>A0A409XN27_PSICY</name>
<proteinExistence type="predicted"/>
<keyword evidence="3" id="KW-1185">Reference proteome</keyword>